<organism evidence="1 2">
    <name type="scientific">Candidatus Woesebacteria bacterium GW2011_GWB1_33_22</name>
    <dbReference type="NCBI Taxonomy" id="1618566"/>
    <lineage>
        <taxon>Bacteria</taxon>
        <taxon>Candidatus Woeseibacteriota</taxon>
    </lineage>
</organism>
<dbReference type="Proteomes" id="UP000034778">
    <property type="component" value="Unassembled WGS sequence"/>
</dbReference>
<proteinExistence type="predicted"/>
<accession>A0A0F9ZYF0</accession>
<evidence type="ECO:0000313" key="2">
    <source>
        <dbReference type="Proteomes" id="UP000034778"/>
    </source>
</evidence>
<comment type="caution">
    <text evidence="1">The sequence shown here is derived from an EMBL/GenBank/DDBJ whole genome shotgun (WGS) entry which is preliminary data.</text>
</comment>
<gene>
    <name evidence="1" type="ORF">UR35_C0013G0026</name>
</gene>
<evidence type="ECO:0008006" key="3">
    <source>
        <dbReference type="Google" id="ProtNLM"/>
    </source>
</evidence>
<name>A0A0F9ZYF0_9BACT</name>
<dbReference type="STRING" id="1618566.UR35_C0013G0026"/>
<sequence length="150" mass="17174">MKNNNGEILIGGAVIFKEGRGKNHFLLSKNNEGEWEILKSIVRRGESSVRSVIRFTSEQGNMNARVLDEVGRGVGAGTVNNKSITYKYIYYLMFYKTGAEILGIGEFNWFDYAGSLKKLKLKREKDMLKIANNMIKEWQKKRKSSKRVNS</sequence>
<dbReference type="AlphaFoldDB" id="A0A0F9ZYF0"/>
<dbReference type="SUPFAM" id="SSF55811">
    <property type="entry name" value="Nudix"/>
    <property type="match status" value="1"/>
</dbReference>
<dbReference type="Gene3D" id="3.90.79.10">
    <property type="entry name" value="Nucleoside Triphosphate Pyrophosphohydrolase"/>
    <property type="match status" value="1"/>
</dbReference>
<reference evidence="1 2" key="1">
    <citation type="journal article" date="2015" name="Nature">
        <title>rRNA introns, odd ribosomes, and small enigmatic genomes across a large radiation of phyla.</title>
        <authorList>
            <person name="Brown C.T."/>
            <person name="Hug L.A."/>
            <person name="Thomas B.C."/>
            <person name="Sharon I."/>
            <person name="Castelle C.J."/>
            <person name="Singh A."/>
            <person name="Wilkins M.J."/>
            <person name="Williams K.H."/>
            <person name="Banfield J.F."/>
        </authorList>
    </citation>
    <scope>NUCLEOTIDE SEQUENCE [LARGE SCALE GENOMIC DNA]</scope>
</reference>
<dbReference type="InterPro" id="IPR015797">
    <property type="entry name" value="NUDIX_hydrolase-like_dom_sf"/>
</dbReference>
<evidence type="ECO:0000313" key="1">
    <source>
        <dbReference type="EMBL" id="KKP44001.1"/>
    </source>
</evidence>
<protein>
    <recommendedName>
        <fullName evidence="3">Nudix hydrolase domain-containing protein</fullName>
    </recommendedName>
</protein>
<dbReference type="EMBL" id="LBOW01000013">
    <property type="protein sequence ID" value="KKP44001.1"/>
    <property type="molecule type" value="Genomic_DNA"/>
</dbReference>